<gene>
    <name evidence="1" type="ORF">EDEG_03272</name>
</gene>
<keyword evidence="2" id="KW-1185">Reference proteome</keyword>
<evidence type="ECO:0000313" key="2">
    <source>
        <dbReference type="Proteomes" id="UP000003163"/>
    </source>
</evidence>
<protein>
    <submittedName>
        <fullName evidence="1">Uncharacterized protein</fullName>
    </submittedName>
</protein>
<dbReference type="VEuPathDB" id="MicrosporidiaDB:EDEG_03272"/>
<reference evidence="1 2" key="1">
    <citation type="submission" date="2011-08" db="EMBL/GenBank/DDBJ databases">
        <authorList>
            <person name="Liu Z.J."/>
            <person name="Shi F.L."/>
            <person name="Lu J.Q."/>
            <person name="Li M."/>
            <person name="Wang Z.L."/>
        </authorList>
    </citation>
    <scope>NUCLEOTIDE SEQUENCE [LARGE SCALE GENOMIC DNA]</scope>
    <source>
        <strain evidence="1 2">USNM 41457</strain>
    </source>
</reference>
<dbReference type="InParanoid" id="J9D416"/>
<proteinExistence type="predicted"/>
<accession>J9D416</accession>
<comment type="caution">
    <text evidence="1">The sequence shown here is derived from an EMBL/GenBank/DDBJ whole genome shotgun (WGS) entry which is preliminary data.</text>
</comment>
<dbReference type="EMBL" id="AFBI03000079">
    <property type="protein sequence ID" value="EJW02289.1"/>
    <property type="molecule type" value="Genomic_DNA"/>
</dbReference>
<name>J9D416_EDHAE</name>
<evidence type="ECO:0000313" key="1">
    <source>
        <dbReference type="EMBL" id="EJW02289.1"/>
    </source>
</evidence>
<organism evidence="1 2">
    <name type="scientific">Edhazardia aedis (strain USNM 41457)</name>
    <name type="common">Microsporidian parasite</name>
    <dbReference type="NCBI Taxonomy" id="1003232"/>
    <lineage>
        <taxon>Eukaryota</taxon>
        <taxon>Fungi</taxon>
        <taxon>Fungi incertae sedis</taxon>
        <taxon>Microsporidia</taxon>
        <taxon>Edhazardia</taxon>
    </lineage>
</organism>
<dbReference type="HOGENOM" id="CLU_1517844_0_0_1"/>
<reference evidence="2" key="2">
    <citation type="submission" date="2015-07" db="EMBL/GenBank/DDBJ databases">
        <title>Contrasting host-pathogen interactions and genome evolution in two generalist and specialist microsporidian pathogens of mosquitoes.</title>
        <authorList>
            <consortium name="The Broad Institute Genomics Platform"/>
            <consortium name="The Broad Institute Genome Sequencing Center for Infectious Disease"/>
            <person name="Cuomo C.A."/>
            <person name="Sanscrainte N.D."/>
            <person name="Goldberg J.M."/>
            <person name="Heiman D."/>
            <person name="Young S."/>
            <person name="Zeng Q."/>
            <person name="Becnel J.J."/>
            <person name="Birren B.W."/>
        </authorList>
    </citation>
    <scope>NUCLEOTIDE SEQUENCE [LARGE SCALE GENOMIC DNA]</scope>
    <source>
        <strain evidence="2">USNM 41457</strain>
    </source>
</reference>
<dbReference type="Proteomes" id="UP000003163">
    <property type="component" value="Unassembled WGS sequence"/>
</dbReference>
<sequence>MNDFNNFHCTGNINNYRNPGYKNNLDNVSNINDMCNMNNNYENNMVYNSNINRYNDIYGIRKKRLSRSAENYKIASSIDKDYNNNFNFRTTRNNNIRCDRLENAYINRNNIDTIKNNNMNIGFVNNINNRSVGLDRSKDRFIDKMSRNNRLANKHNHKKGNRSVDRSNNVILKIKIR</sequence>
<dbReference type="AlphaFoldDB" id="J9D416"/>